<name>A0A9N9NLU7_9GLOM</name>
<feature type="compositionally biased region" description="Low complexity" evidence="1">
    <location>
        <begin position="22"/>
        <end position="38"/>
    </location>
</feature>
<feature type="region of interest" description="Disordered" evidence="1">
    <location>
        <begin position="64"/>
        <end position="85"/>
    </location>
</feature>
<proteinExistence type="predicted"/>
<dbReference type="EMBL" id="CAJVPQ010015502">
    <property type="protein sequence ID" value="CAG8742789.1"/>
    <property type="molecule type" value="Genomic_DNA"/>
</dbReference>
<feature type="non-terminal residue" evidence="2">
    <location>
        <position position="1"/>
    </location>
</feature>
<dbReference type="AlphaFoldDB" id="A0A9N9NLU7"/>
<evidence type="ECO:0000256" key="1">
    <source>
        <dbReference type="SAM" id="MobiDB-lite"/>
    </source>
</evidence>
<dbReference type="Proteomes" id="UP000789570">
    <property type="component" value="Unassembled WGS sequence"/>
</dbReference>
<reference evidence="2" key="1">
    <citation type="submission" date="2021-06" db="EMBL/GenBank/DDBJ databases">
        <authorList>
            <person name="Kallberg Y."/>
            <person name="Tangrot J."/>
            <person name="Rosling A."/>
        </authorList>
    </citation>
    <scope>NUCLEOTIDE SEQUENCE</scope>
    <source>
        <strain evidence="2">UK204</strain>
    </source>
</reference>
<evidence type="ECO:0000313" key="2">
    <source>
        <dbReference type="EMBL" id="CAG8742789.1"/>
    </source>
</evidence>
<comment type="caution">
    <text evidence="2">The sequence shown here is derived from an EMBL/GenBank/DDBJ whole genome shotgun (WGS) entry which is preliminary data.</text>
</comment>
<keyword evidence="3" id="KW-1185">Reference proteome</keyword>
<accession>A0A9N9NLU7</accession>
<sequence>ILKRVRQDNNDKKTSKLNSSEASNSTNSPDSADSSSFSEDIKLELEADDKPYLDFILSDKKSVLNDKSEDSENSDDNEGDFFQNKRFTAPDWDDFDDNNNFTYLNPSTEFSET</sequence>
<feature type="compositionally biased region" description="Basic and acidic residues" evidence="1">
    <location>
        <begin position="1"/>
        <end position="14"/>
    </location>
</feature>
<gene>
    <name evidence="2" type="ORF">FCALED_LOCUS15743</name>
</gene>
<organism evidence="2 3">
    <name type="scientific">Funneliformis caledonium</name>
    <dbReference type="NCBI Taxonomy" id="1117310"/>
    <lineage>
        <taxon>Eukaryota</taxon>
        <taxon>Fungi</taxon>
        <taxon>Fungi incertae sedis</taxon>
        <taxon>Mucoromycota</taxon>
        <taxon>Glomeromycotina</taxon>
        <taxon>Glomeromycetes</taxon>
        <taxon>Glomerales</taxon>
        <taxon>Glomeraceae</taxon>
        <taxon>Funneliformis</taxon>
    </lineage>
</organism>
<evidence type="ECO:0000313" key="3">
    <source>
        <dbReference type="Proteomes" id="UP000789570"/>
    </source>
</evidence>
<protein>
    <submittedName>
        <fullName evidence="2">15903_t:CDS:1</fullName>
    </submittedName>
</protein>
<feature type="region of interest" description="Disordered" evidence="1">
    <location>
        <begin position="1"/>
        <end position="39"/>
    </location>
</feature>